<dbReference type="InterPro" id="IPR001179">
    <property type="entry name" value="PPIase_FKBP_dom"/>
</dbReference>
<name>A0AB39LZH0_9ACTN</name>
<dbReference type="Gene3D" id="1.10.3120.10">
    <property type="entry name" value="Trigger factor, C-terminal domain"/>
    <property type="match status" value="1"/>
</dbReference>
<dbReference type="PANTHER" id="PTHR30560">
    <property type="entry name" value="TRIGGER FACTOR CHAPERONE AND PEPTIDYL-PROLYL CIS/TRANS ISOMERASE"/>
    <property type="match status" value="1"/>
</dbReference>
<dbReference type="InterPro" id="IPR037041">
    <property type="entry name" value="Trigger_fac_C_sf"/>
</dbReference>
<dbReference type="InterPro" id="IPR046357">
    <property type="entry name" value="PPIase_dom_sf"/>
</dbReference>
<dbReference type="SUPFAM" id="SSF102735">
    <property type="entry name" value="Trigger factor ribosome-binding domain"/>
    <property type="match status" value="1"/>
</dbReference>
<proteinExistence type="inferred from homology"/>
<keyword evidence="5 12" id="KW-0963">Cytoplasm</keyword>
<evidence type="ECO:0000256" key="4">
    <source>
        <dbReference type="ARBA" id="ARBA00016902"/>
    </source>
</evidence>
<evidence type="ECO:0000256" key="13">
    <source>
        <dbReference type="PROSITE-ProRule" id="PRU00277"/>
    </source>
</evidence>
<dbReference type="SUPFAM" id="SSF109998">
    <property type="entry name" value="Triger factor/SurA peptide-binding domain-like"/>
    <property type="match status" value="1"/>
</dbReference>
<dbReference type="GO" id="GO:0043022">
    <property type="term" value="F:ribosome binding"/>
    <property type="evidence" value="ECO:0007669"/>
    <property type="project" value="TreeGrafter"/>
</dbReference>
<protein>
    <recommendedName>
        <fullName evidence="4 12">Trigger factor</fullName>
        <shortName evidence="12">TF</shortName>
        <ecNumber evidence="3 12">5.2.1.8</ecNumber>
    </recommendedName>
    <alternativeName>
        <fullName evidence="11 12">PPIase</fullName>
    </alternativeName>
</protein>
<keyword evidence="6 12" id="KW-0132">Cell division</keyword>
<dbReference type="Gene3D" id="3.10.50.40">
    <property type="match status" value="1"/>
</dbReference>
<feature type="compositionally biased region" description="Low complexity" evidence="15">
    <location>
        <begin position="443"/>
        <end position="455"/>
    </location>
</feature>
<gene>
    <name evidence="12 17" type="primary">tig</name>
    <name evidence="17" type="ORF">AB5J58_05590</name>
</gene>
<dbReference type="FunFam" id="3.30.70.1050:FF:000003">
    <property type="entry name" value="Trigger factor"/>
    <property type="match status" value="1"/>
</dbReference>
<evidence type="ECO:0000256" key="11">
    <source>
        <dbReference type="ARBA" id="ARBA00029986"/>
    </source>
</evidence>
<evidence type="ECO:0000256" key="3">
    <source>
        <dbReference type="ARBA" id="ARBA00013194"/>
    </source>
</evidence>
<dbReference type="EC" id="5.2.1.8" evidence="3 12"/>
<dbReference type="Pfam" id="PF00254">
    <property type="entry name" value="FKBP_C"/>
    <property type="match status" value="1"/>
</dbReference>
<dbReference type="GO" id="GO:0003755">
    <property type="term" value="F:peptidyl-prolyl cis-trans isomerase activity"/>
    <property type="evidence" value="ECO:0007669"/>
    <property type="project" value="UniProtKB-UniRule"/>
</dbReference>
<keyword evidence="10 12" id="KW-0131">Cell cycle</keyword>
<dbReference type="GO" id="GO:0051083">
    <property type="term" value="P:'de novo' cotranslational protein folding"/>
    <property type="evidence" value="ECO:0007669"/>
    <property type="project" value="TreeGrafter"/>
</dbReference>
<evidence type="ECO:0000256" key="10">
    <source>
        <dbReference type="ARBA" id="ARBA00023306"/>
    </source>
</evidence>
<comment type="function">
    <text evidence="12">Involved in protein export. Acts as a chaperone by maintaining the newly synthesized protein in an open conformation. Functions as a peptidyl-prolyl cis-trans isomerase.</text>
</comment>
<dbReference type="GO" id="GO:0015031">
    <property type="term" value="P:protein transport"/>
    <property type="evidence" value="ECO:0007669"/>
    <property type="project" value="UniProtKB-UniRule"/>
</dbReference>
<dbReference type="GO" id="GO:0043335">
    <property type="term" value="P:protein unfolding"/>
    <property type="evidence" value="ECO:0007669"/>
    <property type="project" value="TreeGrafter"/>
</dbReference>
<dbReference type="PIRSF" id="PIRSF003095">
    <property type="entry name" value="Trigger_factor"/>
    <property type="match status" value="1"/>
</dbReference>
<dbReference type="RefSeq" id="WP_369186729.1">
    <property type="nucleotide sequence ID" value="NZ_CP163431.1"/>
</dbReference>
<dbReference type="GO" id="GO:0005737">
    <property type="term" value="C:cytoplasm"/>
    <property type="evidence" value="ECO:0007669"/>
    <property type="project" value="UniProtKB-SubCell"/>
</dbReference>
<evidence type="ECO:0000256" key="14">
    <source>
        <dbReference type="RuleBase" id="RU003914"/>
    </source>
</evidence>
<feature type="domain" description="PPIase FKBP-type" evidence="16">
    <location>
        <begin position="162"/>
        <end position="214"/>
    </location>
</feature>
<dbReference type="NCBIfam" id="TIGR00115">
    <property type="entry name" value="tig"/>
    <property type="match status" value="1"/>
</dbReference>
<comment type="domain">
    <text evidence="12">Consists of 3 domains; the N-terminus binds the ribosome, the middle domain has PPIase activity, while the C-terminus has intrinsic chaperone activity on its own.</text>
</comment>
<evidence type="ECO:0000256" key="8">
    <source>
        <dbReference type="ARBA" id="ARBA00023186"/>
    </source>
</evidence>
<dbReference type="InterPro" id="IPR027304">
    <property type="entry name" value="Trigger_fact/SurA_dom_sf"/>
</dbReference>
<dbReference type="InterPro" id="IPR008881">
    <property type="entry name" value="Trigger_fac_ribosome-bd_bac"/>
</dbReference>
<dbReference type="SUPFAM" id="SSF54534">
    <property type="entry name" value="FKBP-like"/>
    <property type="match status" value="1"/>
</dbReference>
<dbReference type="InterPro" id="IPR036611">
    <property type="entry name" value="Trigger_fac_ribosome-bd_sf"/>
</dbReference>
<dbReference type="Pfam" id="PF05698">
    <property type="entry name" value="Trigger_C"/>
    <property type="match status" value="1"/>
</dbReference>
<evidence type="ECO:0000256" key="15">
    <source>
        <dbReference type="SAM" id="MobiDB-lite"/>
    </source>
</evidence>
<sequence length="464" mass="50365">MKSAVETLNPTRVRLSIEVPFEELKDSLDAAYKKINQQVTVKGFRKGKIPARVIDQRFGRGAVLEEAVNDALPKFYTEAVNEAELNVLGQPEVDITDLKDGETLNFTAEVDIRPAIEIPDYSGIEVEVDAVEVSEEDIDTSVEQLRERFASTSPVERAAAEGDVLTLDLEAKVDGQVLEDGVAEGVSYTIGSGELLDGIDEAVTGLEAGGEATFASELKGGSAAGQEAQVTVKVTQVAARELPALDDEFAQLASEFDTLEELRADSRKRLENMKQYDQATQAQERVLEKLLELVEVPVPEKLLEDEINTRKHNLEHHQLGQMGLDLEKYLEIQGKTAEEFDAETKEAAVKGIKTQFVLDELVNKEKLNVNQEELTEHLMRRAASSGMSPDQFAQAVVEGGQVPLLVGEVARGKALAVVVEAATVKDTNGEIVDLDDEDEAAEAADAAESAEATETASDEESAQA</sequence>
<dbReference type="PROSITE" id="PS50059">
    <property type="entry name" value="FKBP_PPIASE"/>
    <property type="match status" value="1"/>
</dbReference>
<dbReference type="Pfam" id="PF05697">
    <property type="entry name" value="Trigger_N"/>
    <property type="match status" value="1"/>
</dbReference>
<keyword evidence="8 12" id="KW-0143">Chaperone</keyword>
<comment type="catalytic activity">
    <reaction evidence="1 12 13">
        <text>[protein]-peptidylproline (omega=180) = [protein]-peptidylproline (omega=0)</text>
        <dbReference type="Rhea" id="RHEA:16237"/>
        <dbReference type="Rhea" id="RHEA-COMP:10747"/>
        <dbReference type="Rhea" id="RHEA-COMP:10748"/>
        <dbReference type="ChEBI" id="CHEBI:83833"/>
        <dbReference type="ChEBI" id="CHEBI:83834"/>
        <dbReference type="EC" id="5.2.1.8"/>
    </reaction>
</comment>
<dbReference type="Gene3D" id="3.30.70.1050">
    <property type="entry name" value="Trigger factor ribosome-binding domain"/>
    <property type="match status" value="1"/>
</dbReference>
<evidence type="ECO:0000256" key="12">
    <source>
        <dbReference type="HAMAP-Rule" id="MF_00303"/>
    </source>
</evidence>
<dbReference type="GO" id="GO:0051301">
    <property type="term" value="P:cell division"/>
    <property type="evidence" value="ECO:0007669"/>
    <property type="project" value="UniProtKB-KW"/>
</dbReference>
<dbReference type="AlphaFoldDB" id="A0AB39LZH0"/>
<reference evidence="17" key="1">
    <citation type="submission" date="2024-07" db="EMBL/GenBank/DDBJ databases">
        <authorList>
            <person name="Yu S.T."/>
        </authorList>
    </citation>
    <scope>NUCLEOTIDE SEQUENCE</scope>
    <source>
        <strain evidence="17">R08</strain>
    </source>
</reference>
<dbReference type="HAMAP" id="MF_00303">
    <property type="entry name" value="Trigger_factor_Tig"/>
    <property type="match status" value="1"/>
</dbReference>
<dbReference type="PANTHER" id="PTHR30560:SF3">
    <property type="entry name" value="TRIGGER FACTOR-LIKE PROTEIN TIG, CHLOROPLASTIC"/>
    <property type="match status" value="1"/>
</dbReference>
<evidence type="ECO:0000256" key="7">
    <source>
        <dbReference type="ARBA" id="ARBA00023110"/>
    </source>
</evidence>
<organism evidence="17">
    <name type="scientific">Streptomyces sp. R08</name>
    <dbReference type="NCBI Taxonomy" id="3238624"/>
    <lineage>
        <taxon>Bacteria</taxon>
        <taxon>Bacillati</taxon>
        <taxon>Actinomycetota</taxon>
        <taxon>Actinomycetes</taxon>
        <taxon>Kitasatosporales</taxon>
        <taxon>Streptomycetaceae</taxon>
        <taxon>Streptomyces</taxon>
    </lineage>
</organism>
<dbReference type="InterPro" id="IPR005215">
    <property type="entry name" value="Trig_fac"/>
</dbReference>
<feature type="compositionally biased region" description="Acidic residues" evidence="15">
    <location>
        <begin position="432"/>
        <end position="442"/>
    </location>
</feature>
<evidence type="ECO:0000256" key="2">
    <source>
        <dbReference type="ARBA" id="ARBA00005464"/>
    </source>
</evidence>
<evidence type="ECO:0000259" key="16">
    <source>
        <dbReference type="PROSITE" id="PS50059"/>
    </source>
</evidence>
<dbReference type="FunFam" id="3.10.50.40:FF:000019">
    <property type="entry name" value="Trigger factor"/>
    <property type="match status" value="1"/>
</dbReference>
<evidence type="ECO:0000256" key="5">
    <source>
        <dbReference type="ARBA" id="ARBA00022490"/>
    </source>
</evidence>
<dbReference type="GO" id="GO:0044183">
    <property type="term" value="F:protein folding chaperone"/>
    <property type="evidence" value="ECO:0007669"/>
    <property type="project" value="TreeGrafter"/>
</dbReference>
<comment type="subcellular location">
    <subcellularLocation>
        <location evidence="12">Cytoplasm</location>
    </subcellularLocation>
    <text evidence="12">About half TF is bound to the ribosome near the polypeptide exit tunnel while the other half is free in the cytoplasm.</text>
</comment>
<evidence type="ECO:0000256" key="6">
    <source>
        <dbReference type="ARBA" id="ARBA00022618"/>
    </source>
</evidence>
<keyword evidence="9 12" id="KW-0413">Isomerase</keyword>
<keyword evidence="7 12" id="KW-0697">Rotamase</keyword>
<evidence type="ECO:0000313" key="17">
    <source>
        <dbReference type="EMBL" id="XDP99685.1"/>
    </source>
</evidence>
<dbReference type="EMBL" id="CP163431">
    <property type="protein sequence ID" value="XDP99685.1"/>
    <property type="molecule type" value="Genomic_DNA"/>
</dbReference>
<dbReference type="InterPro" id="IPR008880">
    <property type="entry name" value="Trigger_fac_C"/>
</dbReference>
<comment type="similarity">
    <text evidence="2 12 14">Belongs to the FKBP-type PPIase family. Tig subfamily.</text>
</comment>
<evidence type="ECO:0000256" key="1">
    <source>
        <dbReference type="ARBA" id="ARBA00000971"/>
    </source>
</evidence>
<accession>A0AB39LZH0</accession>
<feature type="region of interest" description="Disordered" evidence="15">
    <location>
        <begin position="432"/>
        <end position="464"/>
    </location>
</feature>
<evidence type="ECO:0000256" key="9">
    <source>
        <dbReference type="ARBA" id="ARBA00023235"/>
    </source>
</evidence>